<accession>A0ABS2LQF3</accession>
<dbReference type="Proteomes" id="UP000764837">
    <property type="component" value="Unassembled WGS sequence"/>
</dbReference>
<reference evidence="1 2" key="1">
    <citation type="submission" date="2021-01" db="EMBL/GenBank/DDBJ databases">
        <title>Sequencing the genomes of 1000 actinobacteria strains.</title>
        <authorList>
            <person name="Klenk H.-P."/>
        </authorList>
    </citation>
    <scope>NUCLEOTIDE SEQUENCE [LARGE SCALE GENOMIC DNA]</scope>
    <source>
        <strain evidence="1 2">DSM 100204</strain>
    </source>
</reference>
<dbReference type="RefSeq" id="WP_275581418.1">
    <property type="nucleotide sequence ID" value="NZ_JAFBBP010000001.1"/>
</dbReference>
<evidence type="ECO:0000313" key="1">
    <source>
        <dbReference type="EMBL" id="MBM7490421.1"/>
    </source>
</evidence>
<evidence type="ECO:0000313" key="2">
    <source>
        <dbReference type="Proteomes" id="UP000764837"/>
    </source>
</evidence>
<dbReference type="EMBL" id="JAFBBP010000001">
    <property type="protein sequence ID" value="MBM7490421.1"/>
    <property type="molecule type" value="Genomic_DNA"/>
</dbReference>
<keyword evidence="2" id="KW-1185">Reference proteome</keyword>
<sequence length="43" mass="4577">MSGIAITLPVQRLLRTVADRGRGTAARTVDARPITDVRCANSP</sequence>
<gene>
    <name evidence="1" type="ORF">JOD64_001643</name>
</gene>
<protein>
    <submittedName>
        <fullName evidence="1">Uncharacterized protein</fullName>
    </submittedName>
</protein>
<comment type="caution">
    <text evidence="1">The sequence shown here is derived from an EMBL/GenBank/DDBJ whole genome shotgun (WGS) entry which is preliminary data.</text>
</comment>
<name>A0ABS2LQF3_9ACTN</name>
<organism evidence="1 2">
    <name type="scientific">Micromonospora luteifusca</name>
    <dbReference type="NCBI Taxonomy" id="709860"/>
    <lineage>
        <taxon>Bacteria</taxon>
        <taxon>Bacillati</taxon>
        <taxon>Actinomycetota</taxon>
        <taxon>Actinomycetes</taxon>
        <taxon>Micromonosporales</taxon>
        <taxon>Micromonosporaceae</taxon>
        <taxon>Micromonospora</taxon>
    </lineage>
</organism>
<proteinExistence type="predicted"/>